<dbReference type="Gene3D" id="2.30.29.90">
    <property type="match status" value="1"/>
</dbReference>
<name>A0AAE1D1C2_9GAST</name>
<evidence type="ECO:0000256" key="8">
    <source>
        <dbReference type="SAM" id="Coils"/>
    </source>
</evidence>
<dbReference type="InterPro" id="IPR019160">
    <property type="entry name" value="Sec3_CC"/>
</dbReference>
<evidence type="ECO:0000256" key="7">
    <source>
        <dbReference type="ARBA" id="ARBA00023054"/>
    </source>
</evidence>
<dbReference type="AlphaFoldDB" id="A0AAE1D1C2"/>
<evidence type="ECO:0000256" key="3">
    <source>
        <dbReference type="ARBA" id="ARBA00022483"/>
    </source>
</evidence>
<keyword evidence="4" id="KW-0479">Metal-binding</keyword>
<evidence type="ECO:0000259" key="9">
    <source>
        <dbReference type="SMART" id="SM01313"/>
    </source>
</evidence>
<evidence type="ECO:0000313" key="10">
    <source>
        <dbReference type="EMBL" id="KAK3751246.1"/>
    </source>
</evidence>
<dbReference type="PANTHER" id="PTHR16092">
    <property type="entry name" value="SEC3/SYNTAXIN-RELATED"/>
    <property type="match status" value="1"/>
</dbReference>
<evidence type="ECO:0000256" key="5">
    <source>
        <dbReference type="ARBA" id="ARBA00022771"/>
    </source>
</evidence>
<dbReference type="Proteomes" id="UP001283361">
    <property type="component" value="Unassembled WGS sequence"/>
</dbReference>
<feature type="coiled-coil region" evidence="8">
    <location>
        <begin position="242"/>
        <end position="304"/>
    </location>
</feature>
<accession>A0AAE1D1C2</accession>
<dbReference type="GO" id="GO:0006893">
    <property type="term" value="P:Golgi to plasma membrane transport"/>
    <property type="evidence" value="ECO:0007669"/>
    <property type="project" value="TreeGrafter"/>
</dbReference>
<keyword evidence="5" id="KW-0863">Zinc-finger</keyword>
<dbReference type="InterPro" id="IPR019787">
    <property type="entry name" value="Znf_PHD-finger"/>
</dbReference>
<dbReference type="Pfam" id="PF00628">
    <property type="entry name" value="PHD"/>
    <property type="match status" value="1"/>
</dbReference>
<evidence type="ECO:0000256" key="1">
    <source>
        <dbReference type="ARBA" id="ARBA00006518"/>
    </source>
</evidence>
<comment type="similarity">
    <text evidence="1">Belongs to the SEC3 family.</text>
</comment>
<dbReference type="InterPro" id="IPR028258">
    <property type="entry name" value="Sec3-PIP2_bind"/>
</dbReference>
<reference evidence="10" key="1">
    <citation type="journal article" date="2023" name="G3 (Bethesda)">
        <title>A reference genome for the long-term kleptoplast-retaining sea slug Elysia crispata morphotype clarki.</title>
        <authorList>
            <person name="Eastman K.E."/>
            <person name="Pendleton A.L."/>
            <person name="Shaikh M.A."/>
            <person name="Suttiyut T."/>
            <person name="Ogas R."/>
            <person name="Tomko P."/>
            <person name="Gavelis G."/>
            <person name="Widhalm J.R."/>
            <person name="Wisecaver J.H."/>
        </authorList>
    </citation>
    <scope>NUCLEOTIDE SEQUENCE</scope>
    <source>
        <strain evidence="10">ECLA1</strain>
    </source>
</reference>
<organism evidence="10 11">
    <name type="scientific">Elysia crispata</name>
    <name type="common">lettuce slug</name>
    <dbReference type="NCBI Taxonomy" id="231223"/>
    <lineage>
        <taxon>Eukaryota</taxon>
        <taxon>Metazoa</taxon>
        <taxon>Spiralia</taxon>
        <taxon>Lophotrochozoa</taxon>
        <taxon>Mollusca</taxon>
        <taxon>Gastropoda</taxon>
        <taxon>Heterobranchia</taxon>
        <taxon>Euthyneura</taxon>
        <taxon>Panpulmonata</taxon>
        <taxon>Sacoglossa</taxon>
        <taxon>Placobranchoidea</taxon>
        <taxon>Plakobranchidae</taxon>
        <taxon>Elysia</taxon>
    </lineage>
</organism>
<dbReference type="SUPFAM" id="SSF57903">
    <property type="entry name" value="FYVE/PHD zinc finger"/>
    <property type="match status" value="1"/>
</dbReference>
<dbReference type="EMBL" id="JAWDGP010005834">
    <property type="protein sequence ID" value="KAK3751246.1"/>
    <property type="molecule type" value="Genomic_DNA"/>
</dbReference>
<evidence type="ECO:0000256" key="2">
    <source>
        <dbReference type="ARBA" id="ARBA00022448"/>
    </source>
</evidence>
<dbReference type="GO" id="GO:0008270">
    <property type="term" value="F:zinc ion binding"/>
    <property type="evidence" value="ECO:0007669"/>
    <property type="project" value="UniProtKB-KW"/>
</dbReference>
<sequence>MALESDDDLEPGVDVNRCRQCNKEEGDSKRMQCDLCDAWFHLTCSGLLSDATMNEDFYLNTMESPVKVYIYHVKKSDRGDGHKKKMAWLLRDLRTVDGKSPEKPTAEFDLLFEKVYKWMASSVEDKETFISSLWRLSHRFLIQKPDFINIPERLLEDIKDPHMLREKSQSVDDISIEGEDYQALSAKEESDLELLMSECQVAISNAEVFTEQLSKQLSVLDGANIHSIMGSEDQVLNLMRLLDDGIREAEQIENKLDSYDNILASVKEQMEVMRDKDTLLTVRNSNHQRLLEELENLQKKLDLDLKYMQALMDGDLTTSQGIKECTEAAQALYQCMNADIHPSLCKLGAVEEQQKYFKKLLASFSKRLIHHLNNLFIHHGNEMGETLSRYAGDIRMPQHNLIHRELVIYADLMLWLKKVDEPVFHELSSVYMGSIKKLYTREISDFMESAKQKLVTAKDSKGKLGASTLPRLTGSSTSLTKIEARGCSGSSHSVDSSGLKYGSELDIAMRSIFDQVLEKVLSELERVCIAEQDFCFKFFHLIDKNQPSEENPHKESGPHGEVASEAESEVWVAKQTYSTADSEYITENLGEGLMQKRPTVTNRMRQINDQVREMMAKLFPLLEDELDNFLTHADRQDGMYSMYMLVRMSQHVINNQDMSSYLSKTFGNCLIKVKRNFDKYIETMMQAVKETKVSKKTRCGIISFVHNFEDFANLAEAIFRGSDRHADLDKAYTKLVGVVFEQIDRVANEHQKTPKEVVLMENFHRLFSTLSHLKNACLENDRKVAKKRYIDSLNAYTVNLLGRPLEKLHIFFEGVEARKSAGVKYEEVGYQLAFSKQELRKVIKEYPGKEVKKNLEHLNKKVEKQLCEEENLIQVVWHEMQKLFIKEYKYYDDMMCRCYPDSNITLDFTIDDVLQYFSDIAQAH</sequence>
<dbReference type="SMART" id="SM01313">
    <property type="entry name" value="Sec3-PIP2_bind"/>
    <property type="match status" value="1"/>
</dbReference>
<dbReference type="Gene3D" id="3.30.40.10">
    <property type="entry name" value="Zinc/RING finger domain, C3HC4 (zinc finger)"/>
    <property type="match status" value="1"/>
</dbReference>
<keyword evidence="11" id="KW-1185">Reference proteome</keyword>
<feature type="domain" description="Exocyst complex component Sec3 PIP2-binding N-terminal" evidence="9">
    <location>
        <begin position="51"/>
        <end position="140"/>
    </location>
</feature>
<comment type="caution">
    <text evidence="10">The sequence shown here is derived from an EMBL/GenBank/DDBJ whole genome shotgun (WGS) entry which is preliminary data.</text>
</comment>
<dbReference type="GO" id="GO:0005546">
    <property type="term" value="F:phosphatidylinositol-4,5-bisphosphate binding"/>
    <property type="evidence" value="ECO:0007669"/>
    <property type="project" value="TreeGrafter"/>
</dbReference>
<evidence type="ECO:0000256" key="4">
    <source>
        <dbReference type="ARBA" id="ARBA00022723"/>
    </source>
</evidence>
<dbReference type="GO" id="GO:0000145">
    <property type="term" value="C:exocyst"/>
    <property type="evidence" value="ECO:0007669"/>
    <property type="project" value="InterPro"/>
</dbReference>
<dbReference type="CDD" id="cd15517">
    <property type="entry name" value="PHD_TCF19_like"/>
    <property type="match status" value="1"/>
</dbReference>
<proteinExistence type="inferred from homology"/>
<dbReference type="Pfam" id="PF20654">
    <property type="entry name" value="Sec3_C-term"/>
    <property type="match status" value="1"/>
</dbReference>
<dbReference type="CDD" id="cd14683">
    <property type="entry name" value="PH-EXOC1"/>
    <property type="match status" value="1"/>
</dbReference>
<evidence type="ECO:0000313" key="11">
    <source>
        <dbReference type="Proteomes" id="UP001283361"/>
    </source>
</evidence>
<keyword evidence="6" id="KW-0862">Zinc</keyword>
<dbReference type="InterPro" id="IPR013083">
    <property type="entry name" value="Znf_RING/FYVE/PHD"/>
</dbReference>
<dbReference type="GO" id="GO:0006887">
    <property type="term" value="P:exocytosis"/>
    <property type="evidence" value="ECO:0007669"/>
    <property type="project" value="UniProtKB-KW"/>
</dbReference>
<dbReference type="InterPro" id="IPR048628">
    <property type="entry name" value="Sec3_C"/>
</dbReference>
<keyword evidence="7 8" id="KW-0175">Coiled coil</keyword>
<dbReference type="GO" id="GO:0005886">
    <property type="term" value="C:plasma membrane"/>
    <property type="evidence" value="ECO:0007669"/>
    <property type="project" value="TreeGrafter"/>
</dbReference>
<dbReference type="InterPro" id="IPR011011">
    <property type="entry name" value="Znf_FYVE_PHD"/>
</dbReference>
<dbReference type="Pfam" id="PF15277">
    <property type="entry name" value="Sec3-PIP2_bind"/>
    <property type="match status" value="1"/>
</dbReference>
<evidence type="ECO:0000256" key="6">
    <source>
        <dbReference type="ARBA" id="ARBA00022833"/>
    </source>
</evidence>
<keyword evidence="3" id="KW-0268">Exocytosis</keyword>
<protein>
    <recommendedName>
        <fullName evidence="9">Exocyst complex component Sec3 PIP2-binding N-terminal domain-containing protein</fullName>
    </recommendedName>
</protein>
<keyword evidence="2" id="KW-0813">Transport</keyword>
<dbReference type="Pfam" id="PF09763">
    <property type="entry name" value="Sec3_CC"/>
    <property type="match status" value="1"/>
</dbReference>
<gene>
    <name evidence="10" type="ORF">RRG08_024002</name>
</gene>
<dbReference type="PANTHER" id="PTHR16092:SF14">
    <property type="entry name" value="EXOCYST COMPLEX COMPONENT 1 ISOFORM X1"/>
    <property type="match status" value="1"/>
</dbReference>